<feature type="region of interest" description="Disordered" evidence="1">
    <location>
        <begin position="1"/>
        <end position="25"/>
    </location>
</feature>
<organism evidence="3 4">
    <name type="scientific">Aureobasidium pullulans</name>
    <name type="common">Black yeast</name>
    <name type="synonym">Pullularia pullulans</name>
    <dbReference type="NCBI Taxonomy" id="5580"/>
    <lineage>
        <taxon>Eukaryota</taxon>
        <taxon>Fungi</taxon>
        <taxon>Dikarya</taxon>
        <taxon>Ascomycota</taxon>
        <taxon>Pezizomycotina</taxon>
        <taxon>Dothideomycetes</taxon>
        <taxon>Dothideomycetidae</taxon>
        <taxon>Dothideales</taxon>
        <taxon>Saccotheciaceae</taxon>
        <taxon>Aureobasidium</taxon>
    </lineage>
</organism>
<evidence type="ECO:0000313" key="4">
    <source>
        <dbReference type="Proteomes" id="UP000310687"/>
    </source>
</evidence>
<reference evidence="3 4" key="1">
    <citation type="submission" date="2018-10" db="EMBL/GenBank/DDBJ databases">
        <title>Fifty Aureobasidium pullulans genomes reveal a recombining polyextremotolerant generalist.</title>
        <authorList>
            <person name="Gostincar C."/>
            <person name="Turk M."/>
            <person name="Zajc J."/>
            <person name="Gunde-Cimerman N."/>
        </authorList>
    </citation>
    <scope>NUCLEOTIDE SEQUENCE [LARGE SCALE GENOMIC DNA]</scope>
    <source>
        <strain evidence="3 4">EXF-11013</strain>
    </source>
</reference>
<evidence type="ECO:0000259" key="2">
    <source>
        <dbReference type="PROSITE" id="PS50097"/>
    </source>
</evidence>
<dbReference type="SUPFAM" id="SSF54695">
    <property type="entry name" value="POZ domain"/>
    <property type="match status" value="1"/>
</dbReference>
<evidence type="ECO:0000313" key="3">
    <source>
        <dbReference type="EMBL" id="THW38227.1"/>
    </source>
</evidence>
<evidence type="ECO:0000256" key="1">
    <source>
        <dbReference type="SAM" id="MobiDB-lite"/>
    </source>
</evidence>
<sequence>MSFFNRLSDKIVGRPSSSRSSGDTAILLAPPNDPCSSPLASHTSVPYGLAWAPHPLSPEKNWMLSTQTVATSKNCKQAASLTVLQKSARMWERRELGKWDFRIKCGDWMWGVHKVVLATNSKYFEEIFLAPQPEGTYISMIELERCGKDDAGHPDRYNPKYIEEVIHFFYNFEVTQRVKEMPEYERLCFLAKVHRVATQFRATNVVKAMTEVIGDCLPKFNNSSGGKQQVSGPALTDFAVVSRWIFDQPQFPGLVWDLQLYLIEYLKENVTPLLRCKEMCAMLRDCIFDGLNKEDMVLQTASE</sequence>
<accession>A0A4S8XLA4</accession>
<feature type="domain" description="BTB" evidence="2">
    <location>
        <begin position="99"/>
        <end position="178"/>
    </location>
</feature>
<dbReference type="Pfam" id="PF00651">
    <property type="entry name" value="BTB"/>
    <property type="match status" value="1"/>
</dbReference>
<protein>
    <recommendedName>
        <fullName evidence="2">BTB domain-containing protein</fullName>
    </recommendedName>
</protein>
<name>A0A4S8XLA4_AURPU</name>
<comment type="caution">
    <text evidence="3">The sequence shown here is derived from an EMBL/GenBank/DDBJ whole genome shotgun (WGS) entry which is preliminary data.</text>
</comment>
<dbReference type="InterPro" id="IPR000210">
    <property type="entry name" value="BTB/POZ_dom"/>
</dbReference>
<dbReference type="Proteomes" id="UP000310687">
    <property type="component" value="Unassembled WGS sequence"/>
</dbReference>
<dbReference type="Gene3D" id="3.30.710.10">
    <property type="entry name" value="Potassium Channel Kv1.1, Chain A"/>
    <property type="match status" value="1"/>
</dbReference>
<proteinExistence type="predicted"/>
<dbReference type="CDD" id="cd18186">
    <property type="entry name" value="BTB_POZ_ZBTB_KLHL-like"/>
    <property type="match status" value="1"/>
</dbReference>
<dbReference type="InterPro" id="IPR011333">
    <property type="entry name" value="SKP1/BTB/POZ_sf"/>
</dbReference>
<dbReference type="EMBL" id="QZAL01000108">
    <property type="protein sequence ID" value="THW38227.1"/>
    <property type="molecule type" value="Genomic_DNA"/>
</dbReference>
<dbReference type="PROSITE" id="PS50097">
    <property type="entry name" value="BTB"/>
    <property type="match status" value="1"/>
</dbReference>
<dbReference type="AlphaFoldDB" id="A0A4S8XLA4"/>
<gene>
    <name evidence="3" type="ORF">D6D22_06829</name>
</gene>